<dbReference type="Pfam" id="PF12412">
    <property type="entry name" value="DUF3667"/>
    <property type="match status" value="1"/>
</dbReference>
<dbReference type="Proteomes" id="UP001595885">
    <property type="component" value="Unassembled WGS sequence"/>
</dbReference>
<protein>
    <submittedName>
        <fullName evidence="2">DUF3667 domain-containing protein</fullName>
    </submittedName>
</protein>
<evidence type="ECO:0000313" key="2">
    <source>
        <dbReference type="EMBL" id="MFC4739090.1"/>
    </source>
</evidence>
<feature type="transmembrane region" description="Helical" evidence="1">
    <location>
        <begin position="136"/>
        <end position="155"/>
    </location>
</feature>
<proteinExistence type="predicted"/>
<keyword evidence="1" id="KW-0472">Membrane</keyword>
<feature type="transmembrane region" description="Helical" evidence="1">
    <location>
        <begin position="167"/>
        <end position="188"/>
    </location>
</feature>
<gene>
    <name evidence="2" type="ORF">ACFO3U_03710</name>
</gene>
<feature type="transmembrane region" description="Helical" evidence="1">
    <location>
        <begin position="79"/>
        <end position="96"/>
    </location>
</feature>
<reference evidence="3" key="1">
    <citation type="journal article" date="2019" name="Int. J. Syst. Evol. Microbiol.">
        <title>The Global Catalogue of Microorganisms (GCM) 10K type strain sequencing project: providing services to taxonomists for standard genome sequencing and annotation.</title>
        <authorList>
            <consortium name="The Broad Institute Genomics Platform"/>
            <consortium name="The Broad Institute Genome Sequencing Center for Infectious Disease"/>
            <person name="Wu L."/>
            <person name="Ma J."/>
        </authorList>
    </citation>
    <scope>NUCLEOTIDE SEQUENCE [LARGE SCALE GENOMIC DNA]</scope>
    <source>
        <strain evidence="3">CCUG 50349</strain>
    </source>
</reference>
<keyword evidence="1" id="KW-0812">Transmembrane</keyword>
<sequence length="262" mass="30827">MICKSCTFEINENNKYCSNCGSKIVHDRLSLKGTWEEFVGPFFSWDNNFWRTFLGLFTNPKDVLEAYISGARKKYFQPFSYIILFATIAVFFYKFFPMDSLNDYSEGFNKGFKTSNSSVEVPKFDMKEYMNSFMNYYNFIVLMLLPIYALTSYIIYRKRGHNFFEHLVFNSYIQTNLGFVTLILQLLLVNIIGISFMSYSVLFMSIMVIFTIYVFKKLYSQNLKQSIFSAIKYLLLFLLLYMGVIVIFSIIFGIIMLLSMLL</sequence>
<evidence type="ECO:0000256" key="1">
    <source>
        <dbReference type="SAM" id="Phobius"/>
    </source>
</evidence>
<evidence type="ECO:0000313" key="3">
    <source>
        <dbReference type="Proteomes" id="UP001595885"/>
    </source>
</evidence>
<dbReference type="RefSeq" id="WP_379738386.1">
    <property type="nucleotide sequence ID" value="NZ_JBHSGW010000002.1"/>
</dbReference>
<feature type="transmembrane region" description="Helical" evidence="1">
    <location>
        <begin position="194"/>
        <end position="215"/>
    </location>
</feature>
<dbReference type="InterPro" id="IPR022134">
    <property type="entry name" value="DUF3667"/>
</dbReference>
<organism evidence="2 3">
    <name type="scientific">Flavobacterium ponti</name>
    <dbReference type="NCBI Taxonomy" id="665133"/>
    <lineage>
        <taxon>Bacteria</taxon>
        <taxon>Pseudomonadati</taxon>
        <taxon>Bacteroidota</taxon>
        <taxon>Flavobacteriia</taxon>
        <taxon>Flavobacteriales</taxon>
        <taxon>Flavobacteriaceae</taxon>
        <taxon>Flavobacterium</taxon>
    </lineage>
</organism>
<keyword evidence="3" id="KW-1185">Reference proteome</keyword>
<comment type="caution">
    <text evidence="2">The sequence shown here is derived from an EMBL/GenBank/DDBJ whole genome shotgun (WGS) entry which is preliminary data.</text>
</comment>
<dbReference type="EMBL" id="JBHSGW010000002">
    <property type="protein sequence ID" value="MFC4739090.1"/>
    <property type="molecule type" value="Genomic_DNA"/>
</dbReference>
<keyword evidence="1" id="KW-1133">Transmembrane helix</keyword>
<feature type="transmembrane region" description="Helical" evidence="1">
    <location>
        <begin position="235"/>
        <end position="261"/>
    </location>
</feature>
<accession>A0ABV9P2C1</accession>
<name>A0ABV9P2C1_9FLAO</name>